<keyword evidence="1 3" id="KW-0554">One-carbon metabolism</keyword>
<evidence type="ECO:0000259" key="5">
    <source>
        <dbReference type="PROSITE" id="PS51671"/>
    </source>
</evidence>
<dbReference type="EMBL" id="FOXX01000002">
    <property type="protein sequence ID" value="SFQ39930.1"/>
    <property type="molecule type" value="Genomic_DNA"/>
</dbReference>
<dbReference type="PANTHER" id="PTHR42706">
    <property type="entry name" value="FORMYLTETRAHYDROFOLATE DEFORMYLASE"/>
    <property type="match status" value="1"/>
</dbReference>
<protein>
    <recommendedName>
        <fullName evidence="3 4">Formyltetrahydrofolate deformylase</fullName>
        <ecNumber evidence="3 4">3.5.1.10</ecNumber>
    </recommendedName>
    <alternativeName>
        <fullName evidence="3">Formyl-FH(4) hydrolase</fullName>
    </alternativeName>
</protein>
<dbReference type="PROSITE" id="PS51671">
    <property type="entry name" value="ACT"/>
    <property type="match status" value="1"/>
</dbReference>
<dbReference type="CDD" id="cd04875">
    <property type="entry name" value="ACT_F4HF-DF"/>
    <property type="match status" value="1"/>
</dbReference>
<dbReference type="Gene3D" id="3.30.70.260">
    <property type="match status" value="1"/>
</dbReference>
<reference evidence="6 7" key="1">
    <citation type="submission" date="2016-10" db="EMBL/GenBank/DDBJ databases">
        <authorList>
            <person name="Varghese N."/>
            <person name="Submissions S."/>
        </authorList>
    </citation>
    <scope>NUCLEOTIDE SEQUENCE [LARGE SCALE GENOMIC DNA]</scope>
    <source>
        <strain evidence="6 7">DSM 13796</strain>
    </source>
</reference>
<accession>A0A1I5Y745</accession>
<dbReference type="Pfam" id="PF00551">
    <property type="entry name" value="Formyl_trans_N"/>
    <property type="match status" value="1"/>
</dbReference>
<comment type="pathway">
    <text evidence="3">Purine metabolism; IMP biosynthesis via de novo pathway; formate from 10-formyl-5,6,7,8-tetrahydrofolate: step 1/1.</text>
</comment>
<evidence type="ECO:0000256" key="4">
    <source>
        <dbReference type="NCBIfam" id="TIGR00655"/>
    </source>
</evidence>
<keyword evidence="7" id="KW-1185">Reference proteome</keyword>
<dbReference type="RefSeq" id="WP_061803704.1">
    <property type="nucleotide sequence ID" value="NZ_FOXX01000002.1"/>
</dbReference>
<organism evidence="6 7">
    <name type="scientific">Priestia endophytica DSM 13796</name>
    <dbReference type="NCBI Taxonomy" id="1121089"/>
    <lineage>
        <taxon>Bacteria</taxon>
        <taxon>Bacillati</taxon>
        <taxon>Bacillota</taxon>
        <taxon>Bacilli</taxon>
        <taxon>Bacillales</taxon>
        <taxon>Bacillaceae</taxon>
        <taxon>Priestia</taxon>
    </lineage>
</organism>
<dbReference type="HAMAP" id="MF_01927">
    <property type="entry name" value="PurU"/>
    <property type="match status" value="1"/>
</dbReference>
<comment type="catalytic activity">
    <reaction evidence="3">
        <text>(6R)-10-formyltetrahydrofolate + H2O = (6S)-5,6,7,8-tetrahydrofolate + formate + H(+)</text>
        <dbReference type="Rhea" id="RHEA:19833"/>
        <dbReference type="ChEBI" id="CHEBI:15377"/>
        <dbReference type="ChEBI" id="CHEBI:15378"/>
        <dbReference type="ChEBI" id="CHEBI:15740"/>
        <dbReference type="ChEBI" id="CHEBI:57453"/>
        <dbReference type="ChEBI" id="CHEBI:195366"/>
        <dbReference type="EC" id="3.5.1.10"/>
    </reaction>
</comment>
<dbReference type="InterPro" id="IPR045865">
    <property type="entry name" value="ACT-like_dom_sf"/>
</dbReference>
<comment type="function">
    <text evidence="3">Catalyzes the hydrolysis of 10-formyltetrahydrofolate (formyl-FH4) to formate and tetrahydrofolate (FH4).</text>
</comment>
<dbReference type="Proteomes" id="UP000182762">
    <property type="component" value="Unassembled WGS sequence"/>
</dbReference>
<evidence type="ECO:0000313" key="7">
    <source>
        <dbReference type="Proteomes" id="UP000182762"/>
    </source>
</evidence>
<dbReference type="Pfam" id="PF01842">
    <property type="entry name" value="ACT"/>
    <property type="match status" value="1"/>
</dbReference>
<comment type="caution">
    <text evidence="6">The sequence shown here is derived from an EMBL/GenBank/DDBJ whole genome shotgun (WGS) entry which is preliminary data.</text>
</comment>
<dbReference type="Gene3D" id="3.40.50.170">
    <property type="entry name" value="Formyl transferase, N-terminal domain"/>
    <property type="match status" value="1"/>
</dbReference>
<dbReference type="InterPro" id="IPR036477">
    <property type="entry name" value="Formyl_transf_N_sf"/>
</dbReference>
<dbReference type="InterPro" id="IPR044074">
    <property type="entry name" value="PurU_ACT"/>
</dbReference>
<evidence type="ECO:0000313" key="6">
    <source>
        <dbReference type="EMBL" id="SFQ39930.1"/>
    </source>
</evidence>
<dbReference type="NCBIfam" id="NF004684">
    <property type="entry name" value="PRK06027.1"/>
    <property type="match status" value="1"/>
</dbReference>
<evidence type="ECO:0000256" key="3">
    <source>
        <dbReference type="HAMAP-Rule" id="MF_01927"/>
    </source>
</evidence>
<dbReference type="PRINTS" id="PR01575">
    <property type="entry name" value="FFH4HYDRLASE"/>
</dbReference>
<dbReference type="InterPro" id="IPR002912">
    <property type="entry name" value="ACT_dom"/>
</dbReference>
<feature type="domain" description="ACT" evidence="5">
    <location>
        <begin position="21"/>
        <end position="95"/>
    </location>
</feature>
<feature type="active site" evidence="3">
    <location>
        <position position="244"/>
    </location>
</feature>
<dbReference type="SUPFAM" id="SSF55021">
    <property type="entry name" value="ACT-like"/>
    <property type="match status" value="1"/>
</dbReference>
<dbReference type="SUPFAM" id="SSF53328">
    <property type="entry name" value="Formyltransferase"/>
    <property type="match status" value="1"/>
</dbReference>
<dbReference type="InterPro" id="IPR002376">
    <property type="entry name" value="Formyl_transf_N"/>
</dbReference>
<sequence length="300" mass="35220">MNSYRQKKFEYVTNKYQNRGRLLISCNDKPGIVAKVSQWLFEYKANIVESNQYSTSHTDGLFFMRIEFECPDFQKRYSELKESFHEVASSFKMDWQLQSASNRKKTAIFVSKEDHCLQELLWNYERGELYTDIAMVVSNHETMREFVESKGIPFHYIPVTKETKPEAEKAQLELLESNEIDFVILARYMQILSSDFVTRHPNRVMNIHHSFLPAFVGAKPYERAYERGVKLIGATAHYVTDELDQGPIVEQDIERVDHRDSIEELKRIGRSVEKSVLARGVKWHLEDRILVYGNKTIVFD</sequence>
<name>A0A1I5Y745_9BACI</name>
<dbReference type="InterPro" id="IPR041729">
    <property type="entry name" value="Formyl-FH4-Hydrolase_C"/>
</dbReference>
<dbReference type="NCBIfam" id="TIGR00655">
    <property type="entry name" value="PurU"/>
    <property type="match status" value="1"/>
</dbReference>
<evidence type="ECO:0000256" key="2">
    <source>
        <dbReference type="ARBA" id="ARBA00022801"/>
    </source>
</evidence>
<proteinExistence type="inferred from homology"/>
<keyword evidence="3" id="KW-0658">Purine biosynthesis</keyword>
<dbReference type="GeneID" id="93710006"/>
<keyword evidence="2 3" id="KW-0378">Hydrolase</keyword>
<evidence type="ECO:0000256" key="1">
    <source>
        <dbReference type="ARBA" id="ARBA00022563"/>
    </source>
</evidence>
<dbReference type="EC" id="3.5.1.10" evidence="3 4"/>
<dbReference type="CDD" id="cd08648">
    <property type="entry name" value="FMT_core_Formyl-FH4-Hydrolase_C"/>
    <property type="match status" value="1"/>
</dbReference>
<dbReference type="PANTHER" id="PTHR42706:SF1">
    <property type="entry name" value="FORMYLTETRAHYDROFOLATE DEFORMYLASE 2, MITOCHONDRIAL"/>
    <property type="match status" value="1"/>
</dbReference>
<dbReference type="PIRSF" id="PIRSF036480">
    <property type="entry name" value="FormyFH4_hydr"/>
    <property type="match status" value="1"/>
</dbReference>
<dbReference type="InterPro" id="IPR004810">
    <property type="entry name" value="PurU"/>
</dbReference>
<comment type="similarity">
    <text evidence="3">Belongs to the PurU family.</text>
</comment>
<gene>
    <name evidence="3" type="primary">purU</name>
    <name evidence="6" type="ORF">SAMN02745910_01282</name>
</gene>